<proteinExistence type="predicted"/>
<accession>A0AC61RD20</accession>
<dbReference type="EMBL" id="SRYB01000025">
    <property type="protein sequence ID" value="TGY77396.1"/>
    <property type="molecule type" value="Genomic_DNA"/>
</dbReference>
<keyword evidence="1" id="KW-0378">Hydrolase</keyword>
<evidence type="ECO:0000313" key="1">
    <source>
        <dbReference type="EMBL" id="TGY77396.1"/>
    </source>
</evidence>
<gene>
    <name evidence="1" type="ORF">E5331_14515</name>
</gene>
<dbReference type="Proteomes" id="UP000306319">
    <property type="component" value="Unassembled WGS sequence"/>
</dbReference>
<comment type="caution">
    <text evidence="1">The sequence shown here is derived from an EMBL/GenBank/DDBJ whole genome shotgun (WGS) entry which is preliminary data.</text>
</comment>
<protein>
    <submittedName>
        <fullName evidence="1">Glycoside hydrolase family 97 protein</fullName>
    </submittedName>
</protein>
<sequence>MKRYPLSVLLCFSFMTTFTSNAKEWRVSSPDNRLSVTVNCGKVTTYEVEYGNKQIIEPSPISMTCSNGKVIGHNANVKKVTRKSANDILHPVIRQKSADIKDEYNSMELHAGDWSLEFRVYDDGFGYRFNTQFKDSINVLDEEATFRLAGYYETLFPEVKSLLTAQQPTFTPLKLSEIKTDQYCCTPLLMKGDDNIRVFISESDLDSYPGMFLRKQSEREFAGMFANVALEEKATPGRQIFPSKRANYIARTTGRRSFPWRAVIVADNDANLITNQLIYKLAPESKGDYSWVKPGKIAWDWYNDLMVTGVDFKSGINNETYEYFIDFASKYGLEYVVIDDGWSEEWDVTKTIPDIDIPRLVAYGKEKGVDLILWVSWAPFSKQLDKALAQFEKWGIKGIKMDFMNRDDQAMVDFYYDVARKAAAHKLLVDFHGAYKPTGWLRTFPNVLTSEGVAGLENHKWSSKVTPQHNLILPFTRMVAGPMDYTPGSMTNLHEKSHKVDYNHPASIGTRCHQLGMYVVYESPLQMLADSPTKYYREPECMEFLSQVPVVWDETKVIQAKIGEYTVIARRSGDTWYIGGMCGKEGKSFDIPLDFIEGNKTLTAWEDGVNVDRDANDFARRTKDVKAGDILTINMYSGGGYAAVIR</sequence>
<keyword evidence="2" id="KW-1185">Reference proteome</keyword>
<organism evidence="1 2">
    <name type="scientific">Lepagella muris</name>
    <dbReference type="NCBI Taxonomy" id="3032870"/>
    <lineage>
        <taxon>Bacteria</taxon>
        <taxon>Pseudomonadati</taxon>
        <taxon>Bacteroidota</taxon>
        <taxon>Bacteroidia</taxon>
        <taxon>Bacteroidales</taxon>
        <taxon>Muribaculaceae</taxon>
        <taxon>Lepagella</taxon>
    </lineage>
</organism>
<reference evidence="1" key="1">
    <citation type="submission" date="2019-04" db="EMBL/GenBank/DDBJ databases">
        <title>Microbes associate with the intestines of laboratory mice.</title>
        <authorList>
            <person name="Navarre W."/>
            <person name="Wong E."/>
            <person name="Huang K."/>
            <person name="Tropini C."/>
            <person name="Ng K."/>
            <person name="Yu B."/>
        </authorList>
    </citation>
    <scope>NUCLEOTIDE SEQUENCE</scope>
    <source>
        <strain evidence="1">NM04_E33</strain>
    </source>
</reference>
<evidence type="ECO:0000313" key="2">
    <source>
        <dbReference type="Proteomes" id="UP000306319"/>
    </source>
</evidence>
<name>A0AC61RD20_9BACT</name>